<accession>A0A1A0CKW6</accession>
<dbReference type="EMBL" id="LYUD01000148">
    <property type="protein sequence ID" value="OAZ62997.1"/>
    <property type="molecule type" value="Genomic_DNA"/>
</dbReference>
<comment type="caution">
    <text evidence="1">The sequence shown here is derived from an EMBL/GenBank/DDBJ whole genome shotgun (WGS) entry which is preliminary data.</text>
</comment>
<dbReference type="RefSeq" id="WP_003625801.1">
    <property type="nucleotide sequence ID" value="NZ_BSCN01000041.1"/>
</dbReference>
<sequence>MSGKKHFSPRREKKHATREDLILGLLNQFGSSVETDREKYLDLVSEIAEAVDGRRKRSSNVDATEGNPDVSG</sequence>
<dbReference type="Proteomes" id="UP000093796">
    <property type="component" value="Unassembled WGS sequence"/>
</dbReference>
<dbReference type="GeneID" id="60376240"/>
<evidence type="ECO:0000313" key="2">
    <source>
        <dbReference type="Proteomes" id="UP000093796"/>
    </source>
</evidence>
<dbReference type="PATRIC" id="fig|438.15.peg.2841"/>
<dbReference type="AlphaFoldDB" id="A0A1A0CKW6"/>
<organism evidence="1 2">
    <name type="scientific">Acetobacter pasteurianus</name>
    <name type="common">Acetobacter turbidans</name>
    <dbReference type="NCBI Taxonomy" id="438"/>
    <lineage>
        <taxon>Bacteria</taxon>
        <taxon>Pseudomonadati</taxon>
        <taxon>Pseudomonadota</taxon>
        <taxon>Alphaproteobacteria</taxon>
        <taxon>Acetobacterales</taxon>
        <taxon>Acetobacteraceae</taxon>
        <taxon>Acetobacter</taxon>
    </lineage>
</organism>
<gene>
    <name evidence="1" type="ORF">SRCM100623_02563</name>
</gene>
<proteinExistence type="predicted"/>
<dbReference type="OrthoDB" id="7223249at2"/>
<name>A0A1A0CKW6_ACEPA</name>
<evidence type="ECO:0000313" key="1">
    <source>
        <dbReference type="EMBL" id="OAZ62997.1"/>
    </source>
</evidence>
<reference evidence="1 2" key="1">
    <citation type="submission" date="2016-05" db="EMBL/GenBank/DDBJ databases">
        <title>Genome sequencing of Acetobacter pasteurianus strain SRCM100623.</title>
        <authorList>
            <person name="Song Y.R."/>
        </authorList>
    </citation>
    <scope>NUCLEOTIDE SEQUENCE [LARGE SCALE GENOMIC DNA]</scope>
    <source>
        <strain evidence="1 2">SRCM100623</strain>
    </source>
</reference>
<protein>
    <submittedName>
        <fullName evidence="1">Uncharacterized protein</fullName>
    </submittedName>
</protein>